<organism evidence="2 3">
    <name type="scientific">Rhodofomes roseus</name>
    <dbReference type="NCBI Taxonomy" id="34475"/>
    <lineage>
        <taxon>Eukaryota</taxon>
        <taxon>Fungi</taxon>
        <taxon>Dikarya</taxon>
        <taxon>Basidiomycota</taxon>
        <taxon>Agaricomycotina</taxon>
        <taxon>Agaricomycetes</taxon>
        <taxon>Polyporales</taxon>
        <taxon>Rhodofomes</taxon>
    </lineage>
</organism>
<protein>
    <recommendedName>
        <fullName evidence="4">Serpentine receptor class gamma</fullName>
    </recommendedName>
</protein>
<name>A0A4Y9XYZ1_9APHY</name>
<feature type="transmembrane region" description="Helical" evidence="1">
    <location>
        <begin position="160"/>
        <end position="178"/>
    </location>
</feature>
<comment type="caution">
    <text evidence="2">The sequence shown here is derived from an EMBL/GenBank/DDBJ whole genome shotgun (WGS) entry which is preliminary data.</text>
</comment>
<accession>A0A4Y9XYZ1</accession>
<keyword evidence="1" id="KW-0472">Membrane</keyword>
<dbReference type="Proteomes" id="UP000298390">
    <property type="component" value="Unassembled WGS sequence"/>
</dbReference>
<keyword evidence="1" id="KW-0812">Transmembrane</keyword>
<feature type="transmembrane region" description="Helical" evidence="1">
    <location>
        <begin position="112"/>
        <end position="134"/>
    </location>
</feature>
<evidence type="ECO:0000313" key="3">
    <source>
        <dbReference type="Proteomes" id="UP000298390"/>
    </source>
</evidence>
<dbReference type="EMBL" id="SEKV01000705">
    <property type="protein sequence ID" value="TFY54371.1"/>
    <property type="molecule type" value="Genomic_DNA"/>
</dbReference>
<evidence type="ECO:0000313" key="2">
    <source>
        <dbReference type="EMBL" id="TFY54371.1"/>
    </source>
</evidence>
<keyword evidence="1" id="KW-1133">Transmembrane helix</keyword>
<sequence>MPPLALPPSTVFPLTEAQLVSLFMQSFAFGVHAVVFAVCIHRWFSRFKMAGLNTKSWPWVVVATALFIIGAVDVSLNLSHNVVAFVFFKGFGGATFQFEIVSFWINIVRSVLYSLNVMISDAALVGGLIVYRMWSLNKKISSLTKQRRNGSERLKTVNRIFLESALLYTLSVVISAVLEMVSNDAFYSITSVNVELGGITFDLIIIRTWTAIAREDSRTFVESFIMEPPPALPLLDFRGSGSFTLPPPSRISFAAPSELGSYRTDVSKSRRF</sequence>
<dbReference type="AlphaFoldDB" id="A0A4Y9XYZ1"/>
<feature type="transmembrane region" description="Helical" evidence="1">
    <location>
        <begin position="56"/>
        <end position="76"/>
    </location>
</feature>
<evidence type="ECO:0008006" key="4">
    <source>
        <dbReference type="Google" id="ProtNLM"/>
    </source>
</evidence>
<feature type="transmembrane region" description="Helical" evidence="1">
    <location>
        <begin position="20"/>
        <end position="44"/>
    </location>
</feature>
<gene>
    <name evidence="2" type="ORF">EVJ58_g8906</name>
</gene>
<proteinExistence type="predicted"/>
<feature type="transmembrane region" description="Helical" evidence="1">
    <location>
        <begin position="82"/>
        <end position="105"/>
    </location>
</feature>
<reference evidence="2 3" key="1">
    <citation type="submission" date="2019-01" db="EMBL/GenBank/DDBJ databases">
        <title>Genome sequencing of the rare red list fungi Fomitopsis rosea.</title>
        <authorList>
            <person name="Buettner E."/>
            <person name="Kellner H."/>
        </authorList>
    </citation>
    <scope>NUCLEOTIDE SEQUENCE [LARGE SCALE GENOMIC DNA]</scope>
    <source>
        <strain evidence="2 3">DSM 105464</strain>
    </source>
</reference>
<evidence type="ECO:0000256" key="1">
    <source>
        <dbReference type="SAM" id="Phobius"/>
    </source>
</evidence>